<dbReference type="Pfam" id="PF07093">
    <property type="entry name" value="SGT1"/>
    <property type="match status" value="1"/>
</dbReference>
<feature type="region of interest" description="Disordered" evidence="1">
    <location>
        <begin position="509"/>
        <end position="538"/>
    </location>
</feature>
<proteinExistence type="predicted"/>
<reference evidence="2" key="1">
    <citation type="submission" date="2021-06" db="EMBL/GenBank/DDBJ databases">
        <authorList>
            <person name="Kallberg Y."/>
            <person name="Tangrot J."/>
            <person name="Rosling A."/>
        </authorList>
    </citation>
    <scope>NUCLEOTIDE SEQUENCE</scope>
    <source>
        <strain evidence="2">FL130A</strain>
    </source>
</reference>
<dbReference type="Proteomes" id="UP000789508">
    <property type="component" value="Unassembled WGS sequence"/>
</dbReference>
<dbReference type="AlphaFoldDB" id="A0A9N9B0N5"/>
<keyword evidence="3" id="KW-1185">Reference proteome</keyword>
<protein>
    <submittedName>
        <fullName evidence="2">2322_t:CDS:1</fullName>
    </submittedName>
</protein>
<feature type="compositionally biased region" description="Acidic residues" evidence="1">
    <location>
        <begin position="509"/>
        <end position="531"/>
    </location>
</feature>
<feature type="region of interest" description="Disordered" evidence="1">
    <location>
        <begin position="643"/>
        <end position="670"/>
    </location>
</feature>
<dbReference type="InterPro" id="IPR010770">
    <property type="entry name" value="Ecd"/>
</dbReference>
<evidence type="ECO:0000313" key="2">
    <source>
        <dbReference type="EMBL" id="CAG8549050.1"/>
    </source>
</evidence>
<dbReference type="OrthoDB" id="27237at2759"/>
<dbReference type="PANTHER" id="PTHR13060">
    <property type="entry name" value="SGT1 PROTEIN HSGT1 SUPPRESSOR OF GCR2"/>
    <property type="match status" value="1"/>
</dbReference>
<evidence type="ECO:0000313" key="3">
    <source>
        <dbReference type="Proteomes" id="UP000789508"/>
    </source>
</evidence>
<feature type="region of interest" description="Disordered" evidence="1">
    <location>
        <begin position="566"/>
        <end position="586"/>
    </location>
</feature>
<feature type="compositionally biased region" description="Basic and acidic residues" evidence="1">
    <location>
        <begin position="652"/>
        <end position="662"/>
    </location>
</feature>
<name>A0A9N9B0N5_9GLOM</name>
<sequence length="715" mass="82302">MDSYFSQPPAVSEDCVYYSLYFTFPESFSQEQKEQEQQQYKYLQETNTIILSELQPFLKNYLWQKDPFQLRIARKEERAADQLPYYFLTGQTRFGDCIEDEWFIVSLLQKISLKFSDVVIRVSDNDGEFLLIESALQLPNWLDPSNDQNRVFIYQGNLHIIPVNETFKSKLCLEEGANIVRNNPQITKADEAIQKIVFSRIAEYPQKATQSIHYARAHIPKAIAHILYHRPQLVAAAVEAFYTRDPLAMKACYKMERFPPSTSITTIVKMTKTLYAQLVNQRFHPPKPFKLPTPSENAKAYKAAELGMKLACGFEILCNDSYYANSIAPLRTRVFGNVETYPFDLDPDWHIYQENLIKRGYYRGELPGSQLYRELYAFAKQQYLKDRIQRMLSSQDQYEHESLSPLDQINEIMELPMESDEVLASVNNEREDDDAWMNIDFRDFESMVNTMERDIKENNNFDVDAKEKKKDADENFENITYLNKTVEEFEKFVDFEKPGLMGAEFLDEYSSDEDNNNDSEEGGSSIDDSEDKDISLDPSEFLNTLRRTLGITNDEYRKMVNDKLKKTNQTNQPVSNQPPTTITTTPLFNSIKPDNNNTSFITDTEKTTTSIDDDTSIESYMDVMDIELASTKVAKSFVRGPKDVQNYLSGSNKDKEKGRSDKNEEEDDETFAPVNIELNTVTNLLASFKAQGGLPGPAGNIMGRLGVNDFFSNLL</sequence>
<evidence type="ECO:0000256" key="1">
    <source>
        <dbReference type="SAM" id="MobiDB-lite"/>
    </source>
</evidence>
<comment type="caution">
    <text evidence="2">The sequence shown here is derived from an EMBL/GenBank/DDBJ whole genome shotgun (WGS) entry which is preliminary data.</text>
</comment>
<gene>
    <name evidence="2" type="ORF">ALEPTO_LOCUS5786</name>
</gene>
<accession>A0A9N9B0N5</accession>
<dbReference type="GO" id="GO:0005634">
    <property type="term" value="C:nucleus"/>
    <property type="evidence" value="ECO:0007669"/>
    <property type="project" value="TreeGrafter"/>
</dbReference>
<dbReference type="PANTHER" id="PTHR13060:SF0">
    <property type="entry name" value="PROTEIN ECDYSONELESS HOMOLOG"/>
    <property type="match status" value="1"/>
</dbReference>
<feature type="compositionally biased region" description="Polar residues" evidence="1">
    <location>
        <begin position="567"/>
        <end position="586"/>
    </location>
</feature>
<organism evidence="2 3">
    <name type="scientific">Ambispora leptoticha</name>
    <dbReference type="NCBI Taxonomy" id="144679"/>
    <lineage>
        <taxon>Eukaryota</taxon>
        <taxon>Fungi</taxon>
        <taxon>Fungi incertae sedis</taxon>
        <taxon>Mucoromycota</taxon>
        <taxon>Glomeromycotina</taxon>
        <taxon>Glomeromycetes</taxon>
        <taxon>Archaeosporales</taxon>
        <taxon>Ambisporaceae</taxon>
        <taxon>Ambispora</taxon>
    </lineage>
</organism>
<dbReference type="EMBL" id="CAJVPS010001739">
    <property type="protein sequence ID" value="CAG8549050.1"/>
    <property type="molecule type" value="Genomic_DNA"/>
</dbReference>